<dbReference type="SUPFAM" id="SSF69189">
    <property type="entry name" value="Penicillin-binding protein associated domain"/>
    <property type="match status" value="1"/>
</dbReference>
<dbReference type="EMBL" id="AFGF01000102">
    <property type="protein sequence ID" value="EGO63664.1"/>
    <property type="molecule type" value="Genomic_DNA"/>
</dbReference>
<dbReference type="STRING" id="1009370.ALO_12144"/>
<dbReference type="Gene3D" id="3.40.710.10">
    <property type="entry name" value="DD-peptidase/beta-lactamase superfamily"/>
    <property type="match status" value="1"/>
</dbReference>
<evidence type="ECO:0000256" key="6">
    <source>
        <dbReference type="ARBA" id="ARBA00022670"/>
    </source>
</evidence>
<keyword evidence="7 16" id="KW-0732">Signal</keyword>
<evidence type="ECO:0000256" key="16">
    <source>
        <dbReference type="SAM" id="SignalP"/>
    </source>
</evidence>
<proteinExistence type="inferred from homology"/>
<keyword evidence="19" id="KW-1185">Reference proteome</keyword>
<dbReference type="InterPro" id="IPR037167">
    <property type="entry name" value="Peptidase_S11_C_sf"/>
</dbReference>
<feature type="binding site" evidence="14">
    <location>
        <position position="226"/>
    </location>
    <ligand>
        <name>substrate</name>
    </ligand>
</feature>
<dbReference type="InterPro" id="IPR015956">
    <property type="entry name" value="Peniciliin-bd_prot_C_sf"/>
</dbReference>
<comment type="pathway">
    <text evidence="2">Cell wall biogenesis; peptidoglycan biosynthesis.</text>
</comment>
<dbReference type="PRINTS" id="PR00725">
    <property type="entry name" value="DADACBPTASE1"/>
</dbReference>
<sequence length="387" mass="42255">MHITSRIARNISLLSLTAAVLIHSVSAAAPAIPDVTAKSAILIEAATGKVLYNKDAETRRPPASTTKMMTLIVALEHGNLDDMVTASEKAAYTEGSTLWLREGEQLKMIDMLYGIMLISGNDATVAVAEHIAGSVEKFSKLMTEKAHLIGANNTNFINSSGLPDPNHYSTAHDLAKIAAYGYRNPLFSKIVGTSQVNIPWPEREQDRELYNENKLVWLYEGGNGVKTGYTDAAGRCLVSGAKRNGIQLIAVVLDSERMWDDSIALLDYGFDQVKSQFFWHEGDILKNIRVSNGKQDYVNVAVKADVIAPVIIKGGQTEYETVVDIPMHIAAPVAVGQKVGTVKVMYQDKEIASADLVSAENVEKKSFFATLWSSIRQLFALLLRSIA</sequence>
<dbReference type="Gene3D" id="2.60.410.10">
    <property type="entry name" value="D-Ala-D-Ala carboxypeptidase, C-terminal domain"/>
    <property type="match status" value="1"/>
</dbReference>
<dbReference type="AlphaFoldDB" id="F7NK17"/>
<dbReference type="eggNOG" id="COG1686">
    <property type="taxonomic scope" value="Bacteria"/>
</dbReference>
<dbReference type="Pfam" id="PF07943">
    <property type="entry name" value="PBP5_C"/>
    <property type="match status" value="1"/>
</dbReference>
<evidence type="ECO:0000256" key="1">
    <source>
        <dbReference type="ARBA" id="ARBA00003217"/>
    </source>
</evidence>
<evidence type="ECO:0000313" key="19">
    <source>
        <dbReference type="Proteomes" id="UP000003240"/>
    </source>
</evidence>
<dbReference type="MEROPS" id="S11.004"/>
<evidence type="ECO:0000256" key="3">
    <source>
        <dbReference type="ARBA" id="ARBA00007164"/>
    </source>
</evidence>
<evidence type="ECO:0000256" key="8">
    <source>
        <dbReference type="ARBA" id="ARBA00022801"/>
    </source>
</evidence>
<feature type="active site" description="Acyl-ester intermediate" evidence="13">
    <location>
        <position position="64"/>
    </location>
</feature>
<keyword evidence="6" id="KW-0645">Protease</keyword>
<keyword evidence="10" id="KW-0573">Peptidoglycan synthesis</keyword>
<accession>F7NK17</accession>
<name>F7NK17_9FIRM</name>
<evidence type="ECO:0000313" key="18">
    <source>
        <dbReference type="EMBL" id="EGO63664.1"/>
    </source>
</evidence>
<dbReference type="InterPro" id="IPR012907">
    <property type="entry name" value="Peptidase_S11_C"/>
</dbReference>
<dbReference type="InterPro" id="IPR018044">
    <property type="entry name" value="Peptidase_S11"/>
</dbReference>
<dbReference type="PANTHER" id="PTHR21581">
    <property type="entry name" value="D-ALANYL-D-ALANINE CARBOXYPEPTIDASE"/>
    <property type="match status" value="1"/>
</dbReference>
<dbReference type="EC" id="3.4.16.4" evidence="4"/>
<comment type="caution">
    <text evidence="18">The sequence shown here is derived from an EMBL/GenBank/DDBJ whole genome shotgun (WGS) entry which is preliminary data.</text>
</comment>
<dbReference type="GO" id="GO:0009252">
    <property type="term" value="P:peptidoglycan biosynthetic process"/>
    <property type="evidence" value="ECO:0007669"/>
    <property type="project" value="UniProtKB-UniPathway"/>
</dbReference>
<dbReference type="PANTHER" id="PTHR21581:SF33">
    <property type="entry name" value="D-ALANYL-D-ALANINE CARBOXYPEPTIDASE DACB"/>
    <property type="match status" value="1"/>
</dbReference>
<evidence type="ECO:0000256" key="5">
    <source>
        <dbReference type="ARBA" id="ARBA00022645"/>
    </source>
</evidence>
<dbReference type="UniPathway" id="UPA00219"/>
<comment type="function">
    <text evidence="1">Removes C-terminal D-alanyl residues from sugar-peptide cell wall precursors.</text>
</comment>
<keyword evidence="5 18" id="KW-0121">Carboxypeptidase</keyword>
<feature type="domain" description="Peptidase S11 D-Ala-D-Ala carboxypeptidase A C-terminal" evidence="17">
    <location>
        <begin position="270"/>
        <end position="364"/>
    </location>
</feature>
<keyword evidence="11" id="KW-0961">Cell wall biogenesis/degradation</keyword>
<dbReference type="OrthoDB" id="9791132at2"/>
<dbReference type="RefSeq" id="WP_004095970.1">
    <property type="nucleotide sequence ID" value="NZ_AFGF01000102.1"/>
</dbReference>
<feature type="chain" id="PRO_5003359489" description="serine-type D-Ala-D-Ala carboxypeptidase" evidence="16">
    <location>
        <begin position="28"/>
        <end position="387"/>
    </location>
</feature>
<evidence type="ECO:0000256" key="10">
    <source>
        <dbReference type="ARBA" id="ARBA00022984"/>
    </source>
</evidence>
<evidence type="ECO:0000256" key="7">
    <source>
        <dbReference type="ARBA" id="ARBA00022729"/>
    </source>
</evidence>
<evidence type="ECO:0000256" key="4">
    <source>
        <dbReference type="ARBA" id="ARBA00012448"/>
    </source>
</evidence>
<protein>
    <recommendedName>
        <fullName evidence="4">serine-type D-Ala-D-Ala carboxypeptidase</fullName>
        <ecNumber evidence="4">3.4.16.4</ecNumber>
    </recommendedName>
</protein>
<feature type="signal peptide" evidence="16">
    <location>
        <begin position="1"/>
        <end position="27"/>
    </location>
</feature>
<feature type="active site" description="Proton acceptor" evidence="13">
    <location>
        <position position="67"/>
    </location>
</feature>
<comment type="similarity">
    <text evidence="3 15">Belongs to the peptidase S11 family.</text>
</comment>
<dbReference type="SUPFAM" id="SSF56601">
    <property type="entry name" value="beta-lactamase/transpeptidase-like"/>
    <property type="match status" value="1"/>
</dbReference>
<feature type="active site" evidence="13">
    <location>
        <position position="119"/>
    </location>
</feature>
<evidence type="ECO:0000256" key="14">
    <source>
        <dbReference type="PIRSR" id="PIRSR618044-2"/>
    </source>
</evidence>
<dbReference type="GO" id="GO:0009002">
    <property type="term" value="F:serine-type D-Ala-D-Ala carboxypeptidase activity"/>
    <property type="evidence" value="ECO:0007669"/>
    <property type="project" value="UniProtKB-EC"/>
</dbReference>
<evidence type="ECO:0000256" key="11">
    <source>
        <dbReference type="ARBA" id="ARBA00023316"/>
    </source>
</evidence>
<dbReference type="GO" id="GO:0006508">
    <property type="term" value="P:proteolysis"/>
    <property type="evidence" value="ECO:0007669"/>
    <property type="project" value="UniProtKB-KW"/>
</dbReference>
<reference evidence="18 19" key="1">
    <citation type="journal article" date="2011" name="EMBO J.">
        <title>Structural diversity of bacterial flagellar motors.</title>
        <authorList>
            <person name="Chen S."/>
            <person name="Beeby M."/>
            <person name="Murphy G.E."/>
            <person name="Leadbetter J.R."/>
            <person name="Hendrixson D.R."/>
            <person name="Briegel A."/>
            <person name="Li Z."/>
            <person name="Shi J."/>
            <person name="Tocheva E.I."/>
            <person name="Muller A."/>
            <person name="Dobro M.J."/>
            <person name="Jensen G.J."/>
        </authorList>
    </citation>
    <scope>NUCLEOTIDE SEQUENCE [LARGE SCALE GENOMIC DNA]</scope>
    <source>
        <strain evidence="18 19">DSM 6540</strain>
    </source>
</reference>
<evidence type="ECO:0000256" key="2">
    <source>
        <dbReference type="ARBA" id="ARBA00004752"/>
    </source>
</evidence>
<evidence type="ECO:0000256" key="13">
    <source>
        <dbReference type="PIRSR" id="PIRSR618044-1"/>
    </source>
</evidence>
<dbReference type="InterPro" id="IPR001967">
    <property type="entry name" value="Peptidase_S11_N"/>
</dbReference>
<dbReference type="Pfam" id="PF00768">
    <property type="entry name" value="Peptidase_S11"/>
    <property type="match status" value="1"/>
</dbReference>
<evidence type="ECO:0000259" key="17">
    <source>
        <dbReference type="SMART" id="SM00936"/>
    </source>
</evidence>
<keyword evidence="9" id="KW-0133">Cell shape</keyword>
<gene>
    <name evidence="18" type="ORF">ALO_12144</name>
</gene>
<evidence type="ECO:0000256" key="9">
    <source>
        <dbReference type="ARBA" id="ARBA00022960"/>
    </source>
</evidence>
<evidence type="ECO:0000256" key="12">
    <source>
        <dbReference type="ARBA" id="ARBA00034000"/>
    </source>
</evidence>
<dbReference type="Proteomes" id="UP000003240">
    <property type="component" value="Unassembled WGS sequence"/>
</dbReference>
<dbReference type="SMART" id="SM00936">
    <property type="entry name" value="PBP5_C"/>
    <property type="match status" value="1"/>
</dbReference>
<organism evidence="18 19">
    <name type="scientific">Acetonema longum DSM 6540</name>
    <dbReference type="NCBI Taxonomy" id="1009370"/>
    <lineage>
        <taxon>Bacteria</taxon>
        <taxon>Bacillati</taxon>
        <taxon>Bacillota</taxon>
        <taxon>Negativicutes</taxon>
        <taxon>Acetonemataceae</taxon>
        <taxon>Acetonema</taxon>
    </lineage>
</organism>
<dbReference type="InterPro" id="IPR012338">
    <property type="entry name" value="Beta-lactam/transpept-like"/>
</dbReference>
<comment type="catalytic activity">
    <reaction evidence="12">
        <text>Preferential cleavage: (Ac)2-L-Lys-D-Ala-|-D-Ala. Also transpeptidation of peptidyl-alanyl moieties that are N-acyl substituents of D-alanine.</text>
        <dbReference type="EC" id="3.4.16.4"/>
    </reaction>
</comment>
<keyword evidence="8" id="KW-0378">Hydrolase</keyword>
<dbReference type="GO" id="GO:0071555">
    <property type="term" value="P:cell wall organization"/>
    <property type="evidence" value="ECO:0007669"/>
    <property type="project" value="UniProtKB-KW"/>
</dbReference>
<dbReference type="GO" id="GO:0008360">
    <property type="term" value="P:regulation of cell shape"/>
    <property type="evidence" value="ECO:0007669"/>
    <property type="project" value="UniProtKB-KW"/>
</dbReference>
<evidence type="ECO:0000256" key="15">
    <source>
        <dbReference type="RuleBase" id="RU004016"/>
    </source>
</evidence>